<dbReference type="SUPFAM" id="SSF55729">
    <property type="entry name" value="Acyl-CoA N-acyltransferases (Nat)"/>
    <property type="match status" value="1"/>
</dbReference>
<dbReference type="RefSeq" id="WP_188888228.1">
    <property type="nucleotide sequence ID" value="NZ_BMHY01000002.1"/>
</dbReference>
<dbReference type="Proteomes" id="UP000600247">
    <property type="component" value="Unassembled WGS sequence"/>
</dbReference>
<organism evidence="2 3">
    <name type="scientific">Paenibacillus radicis</name>
    <name type="common">ex Gao et al. 2016</name>
    <dbReference type="NCBI Taxonomy" id="1737354"/>
    <lineage>
        <taxon>Bacteria</taxon>
        <taxon>Bacillati</taxon>
        <taxon>Bacillota</taxon>
        <taxon>Bacilli</taxon>
        <taxon>Bacillales</taxon>
        <taxon>Paenibacillaceae</taxon>
        <taxon>Paenibacillus</taxon>
    </lineage>
</organism>
<gene>
    <name evidence="2" type="ORF">GCM10010918_14150</name>
</gene>
<dbReference type="Gene3D" id="3.40.630.30">
    <property type="match status" value="1"/>
</dbReference>
<dbReference type="InterPro" id="IPR000182">
    <property type="entry name" value="GNAT_dom"/>
</dbReference>
<evidence type="ECO:0000313" key="3">
    <source>
        <dbReference type="Proteomes" id="UP000600247"/>
    </source>
</evidence>
<dbReference type="Pfam" id="PF00583">
    <property type="entry name" value="Acetyltransf_1"/>
    <property type="match status" value="1"/>
</dbReference>
<protein>
    <recommendedName>
        <fullName evidence="1">N-acetyltransferase domain-containing protein</fullName>
    </recommendedName>
</protein>
<evidence type="ECO:0000313" key="2">
    <source>
        <dbReference type="EMBL" id="GGG61748.1"/>
    </source>
</evidence>
<proteinExistence type="predicted"/>
<dbReference type="AlphaFoldDB" id="A0A917LWH5"/>
<dbReference type="InterPro" id="IPR016181">
    <property type="entry name" value="Acyl_CoA_acyltransferase"/>
</dbReference>
<dbReference type="GO" id="GO:0016747">
    <property type="term" value="F:acyltransferase activity, transferring groups other than amino-acyl groups"/>
    <property type="evidence" value="ECO:0007669"/>
    <property type="project" value="InterPro"/>
</dbReference>
<reference evidence="2 3" key="1">
    <citation type="journal article" date="2014" name="Int. J. Syst. Evol. Microbiol.">
        <title>Complete genome sequence of Corynebacterium casei LMG S-19264T (=DSM 44701T), isolated from a smear-ripened cheese.</title>
        <authorList>
            <consortium name="US DOE Joint Genome Institute (JGI-PGF)"/>
            <person name="Walter F."/>
            <person name="Albersmeier A."/>
            <person name="Kalinowski J."/>
            <person name="Ruckert C."/>
        </authorList>
    </citation>
    <scope>NUCLEOTIDE SEQUENCE [LARGE SCALE GENOMIC DNA]</scope>
    <source>
        <strain evidence="2 3">CGMCC 1.15286</strain>
    </source>
</reference>
<feature type="domain" description="N-acetyltransferase" evidence="1">
    <location>
        <begin position="36"/>
        <end position="141"/>
    </location>
</feature>
<evidence type="ECO:0000259" key="1">
    <source>
        <dbReference type="Pfam" id="PF00583"/>
    </source>
</evidence>
<dbReference type="EMBL" id="BMHY01000002">
    <property type="protein sequence ID" value="GGG61748.1"/>
    <property type="molecule type" value="Genomic_DNA"/>
</dbReference>
<comment type="caution">
    <text evidence="2">The sequence shown here is derived from an EMBL/GenBank/DDBJ whole genome shotgun (WGS) entry which is preliminary data.</text>
</comment>
<name>A0A917LWH5_9BACL</name>
<sequence>MTKIIAKPFNEEMQAQLGQLDSGYHAGELSLKAQAELPEEIYIIDAEDEMVGYAVIWEYANEKALIHKAERDYFHIDEKYLERDFYIDIKNERNFIFIEALDVLKDYEGKGYAAFFINWLKAKYPNKKMYVYSLDKSRNFWFKMNFEPVGDTVWMSFN</sequence>
<keyword evidence="3" id="KW-1185">Reference proteome</keyword>
<accession>A0A917LWH5</accession>